<feature type="transmembrane region" description="Helical" evidence="1">
    <location>
        <begin position="79"/>
        <end position="100"/>
    </location>
</feature>
<dbReference type="Proteomes" id="UP000184520">
    <property type="component" value="Unassembled WGS sequence"/>
</dbReference>
<evidence type="ECO:0000313" key="3">
    <source>
        <dbReference type="Proteomes" id="UP000184520"/>
    </source>
</evidence>
<sequence length="109" mass="11312">MKNLIIAILIAVLLSQALGGIGEEFFDLHIMMGDDLLSGSLEWIVMAGVCVLLVVVGFIVAISVAAAVGVAIVATLIGLLFAGVSVFWPVLLIIGVVMLVGRNKNSVAH</sequence>
<dbReference type="EMBL" id="FQWD01000008">
    <property type="protein sequence ID" value="SHH32056.1"/>
    <property type="molecule type" value="Genomic_DNA"/>
</dbReference>
<keyword evidence="3" id="KW-1185">Reference proteome</keyword>
<dbReference type="STRING" id="634436.SAMN05216361_4313"/>
<evidence type="ECO:0000313" key="2">
    <source>
        <dbReference type="EMBL" id="SHH32056.1"/>
    </source>
</evidence>
<proteinExistence type="predicted"/>
<keyword evidence="1" id="KW-0472">Membrane</keyword>
<feature type="transmembrane region" description="Helical" evidence="1">
    <location>
        <begin position="43"/>
        <end position="72"/>
    </location>
</feature>
<keyword evidence="1" id="KW-1133">Transmembrane helix</keyword>
<organism evidence="2 3">
    <name type="scientific">Marisediminitalea aggregata</name>
    <dbReference type="NCBI Taxonomy" id="634436"/>
    <lineage>
        <taxon>Bacteria</taxon>
        <taxon>Pseudomonadati</taxon>
        <taxon>Pseudomonadota</taxon>
        <taxon>Gammaproteobacteria</taxon>
        <taxon>Alteromonadales</taxon>
        <taxon>Alteromonadaceae</taxon>
        <taxon>Marisediminitalea</taxon>
    </lineage>
</organism>
<dbReference type="RefSeq" id="WP_073325229.1">
    <property type="nucleotide sequence ID" value="NZ_FQWD01000008.1"/>
</dbReference>
<reference evidence="3" key="1">
    <citation type="submission" date="2016-11" db="EMBL/GenBank/DDBJ databases">
        <authorList>
            <person name="Varghese N."/>
            <person name="Submissions S."/>
        </authorList>
    </citation>
    <scope>NUCLEOTIDE SEQUENCE [LARGE SCALE GENOMIC DNA]</scope>
    <source>
        <strain evidence="3">CGMCC 1.8995</strain>
    </source>
</reference>
<evidence type="ECO:0000256" key="1">
    <source>
        <dbReference type="SAM" id="Phobius"/>
    </source>
</evidence>
<dbReference type="AlphaFoldDB" id="A0A1M5S0P9"/>
<protein>
    <submittedName>
        <fullName evidence="2">Uncharacterized protein</fullName>
    </submittedName>
</protein>
<name>A0A1M5S0P9_9ALTE</name>
<keyword evidence="1" id="KW-0812">Transmembrane</keyword>
<accession>A0A1M5S0P9</accession>
<gene>
    <name evidence="2" type="ORF">SAMN05216361_4313</name>
</gene>